<feature type="transmembrane region" description="Helical" evidence="1">
    <location>
        <begin position="28"/>
        <end position="45"/>
    </location>
</feature>
<reference evidence="3 4" key="1">
    <citation type="submission" date="2020-08" db="EMBL/GenBank/DDBJ databases">
        <title>Genomic Encyclopedia of Type Strains, Phase IV (KMG-IV): sequencing the most valuable type-strain genomes for metagenomic binning, comparative biology and taxonomic classification.</title>
        <authorList>
            <person name="Goeker M."/>
        </authorList>
    </citation>
    <scope>NUCLEOTIDE SEQUENCE [LARGE SCALE GENOMIC DNA]</scope>
    <source>
        <strain evidence="3 4">DSM 45385</strain>
    </source>
</reference>
<organism evidence="3 4">
    <name type="scientific">Nonomuraea endophytica</name>
    <dbReference type="NCBI Taxonomy" id="714136"/>
    <lineage>
        <taxon>Bacteria</taxon>
        <taxon>Bacillati</taxon>
        <taxon>Actinomycetota</taxon>
        <taxon>Actinomycetes</taxon>
        <taxon>Streptosporangiales</taxon>
        <taxon>Streptosporangiaceae</taxon>
        <taxon>Nonomuraea</taxon>
    </lineage>
</organism>
<keyword evidence="1" id="KW-0812">Transmembrane</keyword>
<name>A0A7W8EK61_9ACTN</name>
<keyword evidence="3" id="KW-0255">Endonuclease</keyword>
<dbReference type="AlphaFoldDB" id="A0A7W8EK61"/>
<gene>
    <name evidence="3" type="ORF">HNR40_007869</name>
</gene>
<dbReference type="Gene3D" id="3.60.10.10">
    <property type="entry name" value="Endonuclease/exonuclease/phosphatase"/>
    <property type="match status" value="1"/>
</dbReference>
<comment type="caution">
    <text evidence="3">The sequence shown here is derived from an EMBL/GenBank/DDBJ whole genome shotgun (WGS) entry which is preliminary data.</text>
</comment>
<dbReference type="InterPro" id="IPR036691">
    <property type="entry name" value="Endo/exonu/phosph_ase_sf"/>
</dbReference>
<proteinExistence type="predicted"/>
<dbReference type="Pfam" id="PF03372">
    <property type="entry name" value="Exo_endo_phos"/>
    <property type="match status" value="1"/>
</dbReference>
<dbReference type="Proteomes" id="UP000568380">
    <property type="component" value="Unassembled WGS sequence"/>
</dbReference>
<evidence type="ECO:0000256" key="1">
    <source>
        <dbReference type="SAM" id="Phobius"/>
    </source>
</evidence>
<dbReference type="RefSeq" id="WP_184970540.1">
    <property type="nucleotide sequence ID" value="NZ_JACHIN010000013.1"/>
</dbReference>
<evidence type="ECO:0000313" key="4">
    <source>
        <dbReference type="Proteomes" id="UP000568380"/>
    </source>
</evidence>
<dbReference type="GO" id="GO:0004519">
    <property type="term" value="F:endonuclease activity"/>
    <property type="evidence" value="ECO:0007669"/>
    <property type="project" value="UniProtKB-KW"/>
</dbReference>
<keyword evidence="1" id="KW-1133">Transmembrane helix</keyword>
<dbReference type="EMBL" id="JACHIN010000013">
    <property type="protein sequence ID" value="MBB5082374.1"/>
    <property type="molecule type" value="Genomic_DNA"/>
</dbReference>
<dbReference type="InterPro" id="IPR005135">
    <property type="entry name" value="Endo/exonuclease/phosphatase"/>
</dbReference>
<feature type="transmembrane region" description="Helical" evidence="1">
    <location>
        <begin position="52"/>
        <end position="70"/>
    </location>
</feature>
<keyword evidence="4" id="KW-1185">Reference proteome</keyword>
<protein>
    <submittedName>
        <fullName evidence="3">Endonuclease/exonuclease/phosphatase (EEP) superfamily protein YafD</fullName>
    </submittedName>
</protein>
<keyword evidence="3" id="KW-0540">Nuclease</keyword>
<evidence type="ECO:0000259" key="2">
    <source>
        <dbReference type="Pfam" id="PF03372"/>
    </source>
</evidence>
<dbReference type="GO" id="GO:0004527">
    <property type="term" value="F:exonuclease activity"/>
    <property type="evidence" value="ECO:0007669"/>
    <property type="project" value="UniProtKB-KW"/>
</dbReference>
<keyword evidence="3" id="KW-0269">Exonuclease</keyword>
<keyword evidence="3" id="KW-0378">Hydrolase</keyword>
<keyword evidence="1" id="KW-0472">Membrane</keyword>
<accession>A0A7W8EK61</accession>
<dbReference type="SUPFAM" id="SSF56219">
    <property type="entry name" value="DNase I-like"/>
    <property type="match status" value="1"/>
</dbReference>
<sequence>MWILVVPFAGWAVLRVAGVVPAWPWVPLVAFTPYVAIVSVVPLALAAARRRWAAAGVAAVSCLALAGSVLPRQLPEANPPATGARLRVLAVNLRVGQAEPEALVALVRRLRPDVLTLQEFTAESRERVDSAGLGGLLPHRVDRSAPGASGSAVYARYPVTELPMIAYGDFRQTRATVTVSGVAVEVVSVHPCAPRYDGRVTCWREGLDALPRAGDGLRVLAGDFNATLDHPPMRTLLTSGYRDAADVTGQGFTHTWPVVGWKYLPGVQIDHVLASREIAVTGFSVHDLPGTDHRPVFAGLRLP</sequence>
<feature type="domain" description="Endonuclease/exonuclease/phosphatase" evidence="2">
    <location>
        <begin position="92"/>
        <end position="293"/>
    </location>
</feature>
<evidence type="ECO:0000313" key="3">
    <source>
        <dbReference type="EMBL" id="MBB5082374.1"/>
    </source>
</evidence>